<dbReference type="EMBL" id="CP096142">
    <property type="protein sequence ID" value="UXA65724.1"/>
    <property type="molecule type" value="Genomic_DNA"/>
</dbReference>
<dbReference type="Proteomes" id="UP001058381">
    <property type="component" value="Chromosome"/>
</dbReference>
<protein>
    <submittedName>
        <fullName evidence="1">Uncharacterized protein</fullName>
    </submittedName>
</protein>
<gene>
    <name evidence="1" type="ORF">M0D43_01320</name>
</gene>
<proteinExistence type="predicted"/>
<sequence>MNDILGRCEVCGGHLDIYMDGRTQGLICENCGWSLVTTVIPEINSDNSKYSIRCSGDFSNSEHVRMVASVVGSNFIEARKFLKQGSFVIFTGKAPEVYDVIKNLQAAGLEFQVDPQFKWI</sequence>
<evidence type="ECO:0000313" key="2">
    <source>
        <dbReference type="Proteomes" id="UP001058381"/>
    </source>
</evidence>
<dbReference type="AlphaFoldDB" id="A0A9Q9IZ03"/>
<dbReference type="RefSeq" id="WP_252163231.1">
    <property type="nucleotide sequence ID" value="NZ_CP094827.1"/>
</dbReference>
<accession>A0A9Q9IZ03</accession>
<organism evidence="1 2">
    <name type="scientific">Xanthomonas prunicola</name>
    <dbReference type="NCBI Taxonomy" id="2053930"/>
    <lineage>
        <taxon>Bacteria</taxon>
        <taxon>Pseudomonadati</taxon>
        <taxon>Pseudomonadota</taxon>
        <taxon>Gammaproteobacteria</taxon>
        <taxon>Lysobacterales</taxon>
        <taxon>Lysobacteraceae</taxon>
        <taxon>Xanthomonas</taxon>
    </lineage>
</organism>
<dbReference type="GeneID" id="75149948"/>
<name>A0A9Q9IZ03_9XANT</name>
<reference evidence="1" key="1">
    <citation type="submission" date="2022-04" db="EMBL/GenBank/DDBJ databases">
        <title>Xanthomonas prunicola pv. tritici, a pathogen causing a previously unreported foliar disease of wheat.</title>
        <authorList>
            <person name="Clavijo F."/>
            <person name="Curland R.D."/>
            <person name="Dill-Macky R."/>
            <person name="Pereyra S."/>
            <person name="Roman-Reyna V."/>
            <person name="Siri M.I."/>
        </authorList>
    </citation>
    <scope>NUCLEOTIDE SEQUENCE</scope>
    <source>
        <strain evidence="1">CIX249</strain>
    </source>
</reference>
<evidence type="ECO:0000313" key="1">
    <source>
        <dbReference type="EMBL" id="UXA65724.1"/>
    </source>
</evidence>